<dbReference type="Gene3D" id="2.130.10.30">
    <property type="entry name" value="Regulator of chromosome condensation 1/beta-lactamase-inhibitor protein II"/>
    <property type="match status" value="1"/>
</dbReference>
<feature type="non-terminal residue" evidence="1">
    <location>
        <position position="237"/>
    </location>
</feature>
<evidence type="ECO:0000313" key="1">
    <source>
        <dbReference type="EMBL" id="CAE8629595.1"/>
    </source>
</evidence>
<dbReference type="Proteomes" id="UP000626109">
    <property type="component" value="Unassembled WGS sequence"/>
</dbReference>
<evidence type="ECO:0000313" key="2">
    <source>
        <dbReference type="Proteomes" id="UP000626109"/>
    </source>
</evidence>
<gene>
    <name evidence="1" type="ORF">PGLA2088_LOCUS913</name>
</gene>
<dbReference type="EMBL" id="CAJNNW010000650">
    <property type="protein sequence ID" value="CAE8629595.1"/>
    <property type="molecule type" value="Genomic_DNA"/>
</dbReference>
<protein>
    <submittedName>
        <fullName evidence="1">Uncharacterized protein</fullName>
    </submittedName>
</protein>
<accession>A0A813GSQ9</accession>
<dbReference type="InterPro" id="IPR009091">
    <property type="entry name" value="RCC1/BLIP-II"/>
</dbReference>
<organism evidence="1 2">
    <name type="scientific">Polarella glacialis</name>
    <name type="common">Dinoflagellate</name>
    <dbReference type="NCBI Taxonomy" id="89957"/>
    <lineage>
        <taxon>Eukaryota</taxon>
        <taxon>Sar</taxon>
        <taxon>Alveolata</taxon>
        <taxon>Dinophyceae</taxon>
        <taxon>Suessiales</taxon>
        <taxon>Suessiaceae</taxon>
        <taxon>Polarella</taxon>
    </lineage>
</organism>
<reference evidence="1" key="1">
    <citation type="submission" date="2021-02" db="EMBL/GenBank/DDBJ databases">
        <authorList>
            <person name="Dougan E. K."/>
            <person name="Rhodes N."/>
            <person name="Thang M."/>
            <person name="Chan C."/>
        </authorList>
    </citation>
    <scope>NUCLEOTIDE SEQUENCE</scope>
</reference>
<name>A0A813GSQ9_POLGL</name>
<sequence>AGGGGVTWGDVRYDGNSSAVSLLLTEGVVQACVNERALAAIKLNGSVVTWGSADHGGIPQLLLHFWRRASSKSVDLTAFAAFKANGSLVTWGDADPCAAGTYSSSSGALCYESCTAGAYSSSSDASSCDSDDEQRRTTSQVFKYDAFDEELRIDVKVEVLGLLQEGCRAELLERKAEIELPSGKKGGARIPLRQVEDLEFLAMPWLAKQAEELYGEIALPSRGKGGAPVPLRQSQPW</sequence>
<dbReference type="AlphaFoldDB" id="A0A813GSQ9"/>
<proteinExistence type="predicted"/>
<comment type="caution">
    <text evidence="1">The sequence shown here is derived from an EMBL/GenBank/DDBJ whole genome shotgun (WGS) entry which is preliminary data.</text>
</comment>
<dbReference type="SUPFAM" id="SSF50985">
    <property type="entry name" value="RCC1/BLIP-II"/>
    <property type="match status" value="1"/>
</dbReference>